<feature type="transmembrane region" description="Helical" evidence="1">
    <location>
        <begin position="43"/>
        <end position="62"/>
    </location>
</feature>
<feature type="transmembrane region" description="Helical" evidence="1">
    <location>
        <begin position="195"/>
        <end position="220"/>
    </location>
</feature>
<evidence type="ECO:0000313" key="3">
    <source>
        <dbReference type="EMBL" id="PWF24646.1"/>
    </source>
</evidence>
<keyword evidence="1" id="KW-0472">Membrane</keyword>
<feature type="transmembrane region" description="Helical" evidence="1">
    <location>
        <begin position="260"/>
        <end position="281"/>
    </location>
</feature>
<dbReference type="PANTHER" id="PTHR38034:SF1">
    <property type="entry name" value="INNER MEMBRANE PROTEIN YPJD"/>
    <property type="match status" value="1"/>
</dbReference>
<feature type="transmembrane region" description="Helical" evidence="1">
    <location>
        <begin position="232"/>
        <end position="248"/>
    </location>
</feature>
<sequence>MSSGIVFHALAAFGYFLLSVAHWRHIPAEHTDAARPTRETQTLRFGLAFALLLHGIGLQQSILVGPAIYLSWSLALSVAFWLGLVVFWIESQWFRIDGLLLLLLPCAALTTALAALFPEATLVAHAGNPWLRIHLLIALAAYALITVVAAHAMLMAALDRHLHRPFVPEAAEQATHGLLSRTLEAMPPLLVQERILFRLIWIAFGALTLTVITGSLASWMISGRILPMDHKTVFTLLSWLTFGLLLIGRHRHGWRGRVALRWTMTGFGFMLLAYTGTRFVLENVLTR</sequence>
<dbReference type="GO" id="GO:0017004">
    <property type="term" value="P:cytochrome complex assembly"/>
    <property type="evidence" value="ECO:0007669"/>
    <property type="project" value="InterPro"/>
</dbReference>
<organism evidence="3 4">
    <name type="scientific">Corticimicrobacter populi</name>
    <dbReference type="NCBI Taxonomy" id="2175229"/>
    <lineage>
        <taxon>Bacteria</taxon>
        <taxon>Pseudomonadati</taxon>
        <taxon>Pseudomonadota</taxon>
        <taxon>Betaproteobacteria</taxon>
        <taxon>Burkholderiales</taxon>
        <taxon>Alcaligenaceae</taxon>
        <taxon>Corticimicrobacter</taxon>
    </lineage>
</organism>
<feature type="transmembrane region" description="Helical" evidence="1">
    <location>
        <begin position="130"/>
        <end position="154"/>
    </location>
</feature>
<dbReference type="RefSeq" id="WP_109060051.1">
    <property type="nucleotide sequence ID" value="NZ_QETA01000001.1"/>
</dbReference>
<proteinExistence type="predicted"/>
<feature type="domain" description="Cytochrome c assembly protein" evidence="2">
    <location>
        <begin position="76"/>
        <end position="283"/>
    </location>
</feature>
<feature type="transmembrane region" description="Helical" evidence="1">
    <location>
        <begin position="99"/>
        <end position="118"/>
    </location>
</feature>
<protein>
    <recommendedName>
        <fullName evidence="2">Cytochrome c assembly protein domain-containing protein</fullName>
    </recommendedName>
</protein>
<keyword evidence="4" id="KW-1185">Reference proteome</keyword>
<dbReference type="Pfam" id="PF01578">
    <property type="entry name" value="Cytochrom_C_asm"/>
    <property type="match status" value="1"/>
</dbReference>
<accession>A0A2V1K0D4</accession>
<keyword evidence="1" id="KW-0812">Transmembrane</keyword>
<keyword evidence="1" id="KW-1133">Transmembrane helix</keyword>
<gene>
    <name evidence="3" type="ORF">DD235_00120</name>
</gene>
<evidence type="ECO:0000313" key="4">
    <source>
        <dbReference type="Proteomes" id="UP000245212"/>
    </source>
</evidence>
<evidence type="ECO:0000259" key="2">
    <source>
        <dbReference type="Pfam" id="PF01578"/>
    </source>
</evidence>
<feature type="transmembrane region" description="Helical" evidence="1">
    <location>
        <begin position="68"/>
        <end position="87"/>
    </location>
</feature>
<dbReference type="AlphaFoldDB" id="A0A2V1K0D4"/>
<dbReference type="GO" id="GO:0020037">
    <property type="term" value="F:heme binding"/>
    <property type="evidence" value="ECO:0007669"/>
    <property type="project" value="InterPro"/>
</dbReference>
<evidence type="ECO:0000256" key="1">
    <source>
        <dbReference type="SAM" id="Phobius"/>
    </source>
</evidence>
<comment type="caution">
    <text evidence="3">The sequence shown here is derived from an EMBL/GenBank/DDBJ whole genome shotgun (WGS) entry which is preliminary data.</text>
</comment>
<name>A0A2V1K0D4_9BURK</name>
<dbReference type="EMBL" id="QETA01000001">
    <property type="protein sequence ID" value="PWF24646.1"/>
    <property type="molecule type" value="Genomic_DNA"/>
</dbReference>
<dbReference type="Proteomes" id="UP000245212">
    <property type="component" value="Unassembled WGS sequence"/>
</dbReference>
<dbReference type="PANTHER" id="PTHR38034">
    <property type="entry name" value="INNER MEMBRANE PROTEIN YPJD"/>
    <property type="match status" value="1"/>
</dbReference>
<reference evidence="4" key="1">
    <citation type="submission" date="2018-05" db="EMBL/GenBank/DDBJ databases">
        <authorList>
            <person name="Li Y."/>
        </authorList>
    </citation>
    <scope>NUCLEOTIDE SEQUENCE [LARGE SCALE GENOMIC DNA]</scope>
    <source>
        <strain evidence="4">3d-2-2</strain>
    </source>
</reference>
<dbReference type="InterPro" id="IPR002541">
    <property type="entry name" value="Cyt_c_assembly"/>
</dbReference>
<dbReference type="InterPro" id="IPR052372">
    <property type="entry name" value="YpjD/HemX"/>
</dbReference>
<feature type="transmembrane region" description="Helical" evidence="1">
    <location>
        <begin position="6"/>
        <end position="23"/>
    </location>
</feature>